<feature type="transmembrane region" description="Helical" evidence="1">
    <location>
        <begin position="130"/>
        <end position="153"/>
    </location>
</feature>
<organism evidence="2 3">
    <name type="scientific">Strongyloides venezuelensis</name>
    <name type="common">Threadworm</name>
    <dbReference type="NCBI Taxonomy" id="75913"/>
    <lineage>
        <taxon>Eukaryota</taxon>
        <taxon>Metazoa</taxon>
        <taxon>Ecdysozoa</taxon>
        <taxon>Nematoda</taxon>
        <taxon>Chromadorea</taxon>
        <taxon>Rhabditida</taxon>
        <taxon>Tylenchina</taxon>
        <taxon>Panagrolaimomorpha</taxon>
        <taxon>Strongyloidoidea</taxon>
        <taxon>Strongyloididae</taxon>
        <taxon>Strongyloides</taxon>
    </lineage>
</organism>
<dbReference type="AlphaFoldDB" id="A0A0K0FFY9"/>
<evidence type="ECO:0000256" key="1">
    <source>
        <dbReference type="SAM" id="Phobius"/>
    </source>
</evidence>
<feature type="transmembrane region" description="Helical" evidence="1">
    <location>
        <begin position="40"/>
        <end position="58"/>
    </location>
</feature>
<reference evidence="3" key="2">
    <citation type="submission" date="2015-08" db="UniProtKB">
        <authorList>
            <consortium name="WormBaseParasite"/>
        </authorList>
    </citation>
    <scope>IDENTIFICATION</scope>
</reference>
<feature type="transmembrane region" description="Helical" evidence="1">
    <location>
        <begin position="64"/>
        <end position="81"/>
    </location>
</feature>
<feature type="transmembrane region" description="Helical" evidence="1">
    <location>
        <begin position="93"/>
        <end position="118"/>
    </location>
</feature>
<name>A0A0K0FFY9_STRVS</name>
<keyword evidence="1" id="KW-0812">Transmembrane</keyword>
<accession>A0A0K0FFY9</accession>
<keyword evidence="1" id="KW-1133">Transmembrane helix</keyword>
<evidence type="ECO:0000313" key="2">
    <source>
        <dbReference type="Proteomes" id="UP000035680"/>
    </source>
</evidence>
<sequence>MIATCKPNYVEDLNYMPSKANEYPYFCQKKFSIKDSLKHWIIFMIPIDCLFLFGMFYITFSCFLIHFIFIATSYLLFYVFFSNTNVLEMLNYFIFNQFINNVYAMFNVFVVIFVRNYLDYSIYYSQNDEIIFTGTEKIIIMFNIITICCKVAFMNHCRKTYILLLWQREHVNKLVEIRRKSLKNGNNNNHITASPKVLVVPVMNKNKKTSKLTPIPIFNTMKMDIQGNIAKPIIPTRKLSIEQASTNKQDVTSHIESFDYICTPDFYQVPLKTPPFVQLTSHSVEMDRKNDKKLEDDKKNNLPRYYIAGTDTL</sequence>
<dbReference type="WBParaSite" id="SVE_0778600.1">
    <property type="protein sequence ID" value="SVE_0778600.1"/>
    <property type="gene ID" value="SVE_0778600"/>
</dbReference>
<dbReference type="Proteomes" id="UP000035680">
    <property type="component" value="Unassembled WGS sequence"/>
</dbReference>
<proteinExistence type="predicted"/>
<keyword evidence="1" id="KW-0472">Membrane</keyword>
<protein>
    <submittedName>
        <fullName evidence="3">Uncharacterized protein</fullName>
    </submittedName>
</protein>
<reference evidence="2" key="1">
    <citation type="submission" date="2014-07" db="EMBL/GenBank/DDBJ databases">
        <authorList>
            <person name="Martin A.A"/>
            <person name="De Silva N."/>
        </authorList>
    </citation>
    <scope>NUCLEOTIDE SEQUENCE</scope>
</reference>
<keyword evidence="2" id="KW-1185">Reference proteome</keyword>
<evidence type="ECO:0000313" key="3">
    <source>
        <dbReference type="WBParaSite" id="SVE_0778600.1"/>
    </source>
</evidence>